<reference evidence="4" key="1">
    <citation type="submission" date="2016-06" db="UniProtKB">
        <authorList>
            <consortium name="WormBaseParasite"/>
        </authorList>
    </citation>
    <scope>IDENTIFICATION</scope>
</reference>
<protein>
    <submittedName>
        <fullName evidence="4">Ion_trans domain-containing protein</fullName>
    </submittedName>
</protein>
<dbReference type="PANTHER" id="PTHR13800">
    <property type="entry name" value="TRANSIENT RECEPTOR POTENTIAL CATION CHANNEL, SUBFAMILY M, MEMBER 6"/>
    <property type="match status" value="1"/>
</dbReference>
<feature type="transmembrane region" description="Helical" evidence="1">
    <location>
        <begin position="57"/>
        <end position="74"/>
    </location>
</feature>
<sequence length="274" mass="31429">MSGLSFRAYIKRIWKALELVAILLYVLGMALHLMLVFETGGRFNAMPIDPVNTVQQTLLRMADVFYGLSLFLFFYRLLEAFTADISIGPLVIMVQTMLVKDLLPFLALFIVSLVSFSILQWIVAFKNTASPFALINLRTLFDALQMAYFQIFGEYSLDSLTGSGEKSFRDQPSRERQLKHWERLRFWDYQRYVLFGRSRRKNQTTKAVSVRTMVLSGQGGSMNAQLASNIQSFQQSATENIQAILSKTSRVEEVERKTDQLLKMFKGLQDEVIL</sequence>
<dbReference type="GO" id="GO:0005261">
    <property type="term" value="F:monoatomic cation channel activity"/>
    <property type="evidence" value="ECO:0007669"/>
    <property type="project" value="TreeGrafter"/>
</dbReference>
<dbReference type="PANTHER" id="PTHR13800:SF1">
    <property type="entry name" value="TRANSIENT RECEPTOR POTENTIAL CATION CHANNEL TRPM"/>
    <property type="match status" value="1"/>
</dbReference>
<dbReference type="OrthoDB" id="9983120at2759"/>
<accession>A0A183B6J8</accession>
<evidence type="ECO:0000313" key="3">
    <source>
        <dbReference type="Proteomes" id="UP000272942"/>
    </source>
</evidence>
<dbReference type="InterPro" id="IPR050927">
    <property type="entry name" value="TRPM"/>
</dbReference>
<keyword evidence="1" id="KW-1133">Transmembrane helix</keyword>
<feature type="transmembrane region" description="Helical" evidence="1">
    <location>
        <begin position="105"/>
        <end position="125"/>
    </location>
</feature>
<keyword evidence="3" id="KW-1185">Reference proteome</keyword>
<reference evidence="2 3" key="2">
    <citation type="submission" date="2018-11" db="EMBL/GenBank/DDBJ databases">
        <authorList>
            <consortium name="Pathogen Informatics"/>
        </authorList>
    </citation>
    <scope>NUCLEOTIDE SEQUENCE [LARGE SCALE GENOMIC DNA]</scope>
    <source>
        <strain evidence="2 3">Egypt</strain>
    </source>
</reference>
<feature type="transmembrane region" description="Helical" evidence="1">
    <location>
        <begin position="16"/>
        <end position="37"/>
    </location>
</feature>
<evidence type="ECO:0000313" key="4">
    <source>
        <dbReference type="WBParaSite" id="ECPE_0001487301-mRNA-1"/>
    </source>
</evidence>
<dbReference type="Proteomes" id="UP000272942">
    <property type="component" value="Unassembled WGS sequence"/>
</dbReference>
<evidence type="ECO:0000256" key="1">
    <source>
        <dbReference type="SAM" id="Phobius"/>
    </source>
</evidence>
<keyword evidence="1" id="KW-0812">Transmembrane</keyword>
<dbReference type="EMBL" id="UZAN01058693">
    <property type="protein sequence ID" value="VDP92105.1"/>
    <property type="molecule type" value="Genomic_DNA"/>
</dbReference>
<name>A0A183B6J8_9TREM</name>
<gene>
    <name evidence="2" type="ORF">ECPE_LOCUS14833</name>
</gene>
<evidence type="ECO:0000313" key="2">
    <source>
        <dbReference type="EMBL" id="VDP92105.1"/>
    </source>
</evidence>
<organism evidence="4">
    <name type="scientific">Echinostoma caproni</name>
    <dbReference type="NCBI Taxonomy" id="27848"/>
    <lineage>
        <taxon>Eukaryota</taxon>
        <taxon>Metazoa</taxon>
        <taxon>Spiralia</taxon>
        <taxon>Lophotrochozoa</taxon>
        <taxon>Platyhelminthes</taxon>
        <taxon>Trematoda</taxon>
        <taxon>Digenea</taxon>
        <taxon>Plagiorchiida</taxon>
        <taxon>Echinostomata</taxon>
        <taxon>Echinostomatoidea</taxon>
        <taxon>Echinostomatidae</taxon>
        <taxon>Echinostoma</taxon>
    </lineage>
</organism>
<proteinExistence type="predicted"/>
<dbReference type="AlphaFoldDB" id="A0A183B6J8"/>
<dbReference type="WBParaSite" id="ECPE_0001487301-mRNA-1">
    <property type="protein sequence ID" value="ECPE_0001487301-mRNA-1"/>
    <property type="gene ID" value="ECPE_0001487301"/>
</dbReference>
<dbReference type="GO" id="GO:0005886">
    <property type="term" value="C:plasma membrane"/>
    <property type="evidence" value="ECO:0007669"/>
    <property type="project" value="TreeGrafter"/>
</dbReference>
<dbReference type="GO" id="GO:0030001">
    <property type="term" value="P:metal ion transport"/>
    <property type="evidence" value="ECO:0007669"/>
    <property type="project" value="TreeGrafter"/>
</dbReference>
<keyword evidence="1" id="KW-0472">Membrane</keyword>